<proteinExistence type="predicted"/>
<keyword evidence="2" id="KW-1185">Reference proteome</keyword>
<evidence type="ECO:0000313" key="1">
    <source>
        <dbReference type="EMBL" id="AEW94189.1"/>
    </source>
</evidence>
<dbReference type="AlphaFoldDB" id="F8JS78"/>
<dbReference type="KEGG" id="sct:SCAT_1823"/>
<dbReference type="OrthoDB" id="4338055at2"/>
<sequence>MSPHSPAPPTGPPGADALLSAAAERVRAARPEFAGRDLSTPAALRAVRAEIAALDAADPAGAPLAVCVVGDLDLPSWARESCRFALAVDPAAGAAWRRAFTRTVFLAGRPANLRDRFAFDHVADDATAAWAGPAPEPATAGLRRLLKTFDGARAARPWPPAVVEVPGAGPRPPVHREVYAATAQVTVARLLVHLNHLLAEAVLDGLIAPGDRLTLRSVPRLAGVTVPFAALRIDTDAQRPDGLQALAGLTEER</sequence>
<dbReference type="eggNOG" id="ENOG50337R2">
    <property type="taxonomic scope" value="Bacteria"/>
</dbReference>
<reference evidence="2" key="1">
    <citation type="submission" date="2011-12" db="EMBL/GenBank/DDBJ databases">
        <title>Complete genome sequence of Streptomyces cattleya strain DSM 46488.</title>
        <authorList>
            <person name="Ou H.-Y."/>
            <person name="Li P."/>
            <person name="Zhao C."/>
            <person name="O'Hagan D."/>
            <person name="Deng Z."/>
        </authorList>
    </citation>
    <scope>NUCLEOTIDE SEQUENCE [LARGE SCALE GENOMIC DNA]</scope>
    <source>
        <strain evidence="2">ATCC 35852 / DSM 46488 / JCM 4925 / NBRC 14057 / NRRL 8057</strain>
    </source>
</reference>
<gene>
    <name evidence="1" type="ordered locus">SCATT_18180</name>
</gene>
<dbReference type="RefSeq" id="WP_014142581.1">
    <property type="nucleotide sequence ID" value="NC_016111.1"/>
</dbReference>
<dbReference type="PATRIC" id="fig|1003195.11.peg.3362"/>
<dbReference type="HOGENOM" id="CLU_1123984_0_0_11"/>
<name>F8JS78_STREN</name>
<dbReference type="EMBL" id="CP003219">
    <property type="protein sequence ID" value="AEW94189.1"/>
    <property type="molecule type" value="Genomic_DNA"/>
</dbReference>
<dbReference type="STRING" id="1003195.SCATT_18180"/>
<dbReference type="InterPro" id="IPR045754">
    <property type="entry name" value="DUF6182"/>
</dbReference>
<dbReference type="KEGG" id="scy:SCATT_18180"/>
<dbReference type="Pfam" id="PF19680">
    <property type="entry name" value="DUF6182"/>
    <property type="match status" value="1"/>
</dbReference>
<dbReference type="Proteomes" id="UP000007842">
    <property type="component" value="Chromosome"/>
</dbReference>
<evidence type="ECO:0000313" key="2">
    <source>
        <dbReference type="Proteomes" id="UP000007842"/>
    </source>
</evidence>
<organism evidence="1 2">
    <name type="scientific">Streptantibioticus cattleyicolor (strain ATCC 35852 / DSM 46488 / JCM 4925 / NBRC 14057 / NRRL 8057)</name>
    <name type="common">Streptomyces cattleya</name>
    <dbReference type="NCBI Taxonomy" id="1003195"/>
    <lineage>
        <taxon>Bacteria</taxon>
        <taxon>Bacillati</taxon>
        <taxon>Actinomycetota</taxon>
        <taxon>Actinomycetes</taxon>
        <taxon>Kitasatosporales</taxon>
        <taxon>Streptomycetaceae</taxon>
        <taxon>Streptantibioticus</taxon>
    </lineage>
</organism>
<accession>F8JS78</accession>
<accession>G8WRQ5</accession>
<protein>
    <submittedName>
        <fullName evidence="1">Uncharacterized protein</fullName>
    </submittedName>
</protein>